<dbReference type="AlphaFoldDB" id="A0ABD5E945"/>
<organism evidence="1 2">
    <name type="scientific">Streptomyces evansiae</name>
    <dbReference type="NCBI Taxonomy" id="3075535"/>
    <lineage>
        <taxon>Bacteria</taxon>
        <taxon>Bacillati</taxon>
        <taxon>Actinomycetota</taxon>
        <taxon>Actinomycetes</taxon>
        <taxon>Kitasatosporales</taxon>
        <taxon>Streptomycetaceae</taxon>
        <taxon>Streptomyces</taxon>
    </lineage>
</organism>
<evidence type="ECO:0000313" key="2">
    <source>
        <dbReference type="Proteomes" id="UP001183607"/>
    </source>
</evidence>
<comment type="caution">
    <text evidence="1">The sequence shown here is derived from an EMBL/GenBank/DDBJ whole genome shotgun (WGS) entry which is preliminary data.</text>
</comment>
<dbReference type="RefSeq" id="WP_043254823.1">
    <property type="nucleotide sequence ID" value="NZ_JAVRER010000030.1"/>
</dbReference>
<dbReference type="EMBL" id="JAVRER010000030">
    <property type="protein sequence ID" value="MDT0417593.1"/>
    <property type="molecule type" value="Genomic_DNA"/>
</dbReference>
<sequence length="323" mass="36681">MKSLYPYPQLVGDVRLRPARVLLDNLPVELARISDQENVVALHGIDRRWRTARLVMEVTADPKEIADGPWRNVRCLMIVTNSRTHVRHSFLTKNEAPGLWRADVDLDRAAHIGHCQVDAVFAADLEDGPARLVGRAETPWRVDFDSARPTRKRTLKMVWKDFTETPALEEFRDDPWTVDAEAGEPVLYLNSSLEGFRALMEKASGAEQRTVRQLLASHIAAQAWEALFHTALYACGTERDEDGRPQWPGGWHEEVLRSMLPELWPDLSPDDALREAVERRREGGNGADLHARLLHAVATRTRTQKTVTETVRALRRTNDRGAR</sequence>
<evidence type="ECO:0000313" key="1">
    <source>
        <dbReference type="EMBL" id="MDT0417593.1"/>
    </source>
</evidence>
<protein>
    <submittedName>
        <fullName evidence="1">Uncharacterized protein</fullName>
    </submittedName>
</protein>
<dbReference type="Proteomes" id="UP001183607">
    <property type="component" value="Unassembled WGS sequence"/>
</dbReference>
<reference evidence="2" key="1">
    <citation type="submission" date="2023-07" db="EMBL/GenBank/DDBJ databases">
        <title>30 novel species of actinomycetes from the DSMZ collection.</title>
        <authorList>
            <person name="Nouioui I."/>
        </authorList>
    </citation>
    <scope>NUCLEOTIDE SEQUENCE [LARGE SCALE GENOMIC DNA]</scope>
    <source>
        <strain evidence="2">DSM 41982</strain>
    </source>
</reference>
<gene>
    <name evidence="1" type="ORF">RM574_19090</name>
</gene>
<name>A0ABD5E945_9ACTN</name>
<proteinExistence type="predicted"/>
<accession>A0ABD5E945</accession>